<dbReference type="EMBL" id="HBIM01011423">
    <property type="protein sequence ID" value="CAE0412175.1"/>
    <property type="molecule type" value="Transcribed_RNA"/>
</dbReference>
<feature type="region of interest" description="Disordered" evidence="1">
    <location>
        <begin position="1"/>
        <end position="20"/>
    </location>
</feature>
<gene>
    <name evidence="3" type="ORF">ACOF00016_LOCUS9447</name>
</gene>
<proteinExistence type="predicted"/>
<evidence type="ECO:0000313" key="3">
    <source>
        <dbReference type="EMBL" id="CAE0412175.1"/>
    </source>
</evidence>
<feature type="compositionally biased region" description="Polar residues" evidence="1">
    <location>
        <begin position="452"/>
        <end position="467"/>
    </location>
</feature>
<keyword evidence="2" id="KW-0812">Transmembrane</keyword>
<name>A0A7S3L687_9STRA</name>
<evidence type="ECO:0000256" key="1">
    <source>
        <dbReference type="SAM" id="MobiDB-lite"/>
    </source>
</evidence>
<feature type="compositionally biased region" description="Low complexity" evidence="1">
    <location>
        <begin position="317"/>
        <end position="342"/>
    </location>
</feature>
<dbReference type="AlphaFoldDB" id="A0A7S3L687"/>
<feature type="compositionally biased region" description="Polar residues" evidence="1">
    <location>
        <begin position="357"/>
        <end position="367"/>
    </location>
</feature>
<feature type="transmembrane region" description="Helical" evidence="2">
    <location>
        <begin position="262"/>
        <end position="283"/>
    </location>
</feature>
<keyword evidence="2" id="KW-0472">Membrane</keyword>
<protein>
    <submittedName>
        <fullName evidence="3">Uncharacterized protein</fullName>
    </submittedName>
</protein>
<feature type="region of interest" description="Disordered" evidence="1">
    <location>
        <begin position="432"/>
        <end position="472"/>
    </location>
</feature>
<feature type="compositionally biased region" description="Low complexity" evidence="1">
    <location>
        <begin position="432"/>
        <end position="442"/>
    </location>
</feature>
<accession>A0A7S3L687</accession>
<sequence>MEEKEPSAPYTAESLGSGTYSAIPRATSFEQEVAEEKERIALEFNLSFDEIEEPTGMTDLESGILSDGYRSTESPVAVPEQDQKNWAEFGYDLDYAETPDIVVSQASEDALSSPGADIGAMQRGGRESIFGVSSVPSYTVLTDMSKYTIDKTDSATTVTKTSSGEHTPQPIMEIENRSTNMTFESFLTGDNGDDVHADDIADVWSSSVGGLGVAANPSLATKQVTDAGETQYRAPSENSGDNSDCRIKEHGSTLCGIRTRTLILICVFIMCTAMLVVGVSVLVSKTIEERGGGSEKGLSDTFPIDDFEGSTVKPDASTSSTPSTRGPETTTATTGATTTTSEQSPGVDPTSPAVSKVSPSIAPTTLPTGLCRDRDMITFDVNGSTRNCEWLRKFTQSDFQLSICRWNVPIRDACRTTCNTCDAFEPTASPTLTPTRTPILPTGVPTGAPINPTATPTRMPVTSTPTANCRPDLPGNPPGETFTCNWLSMTNRLFIANQCAIDAIRDHCRQTCSDCEST</sequence>
<reference evidence="3" key="1">
    <citation type="submission" date="2021-01" db="EMBL/GenBank/DDBJ databases">
        <authorList>
            <person name="Corre E."/>
            <person name="Pelletier E."/>
            <person name="Niang G."/>
            <person name="Scheremetjew M."/>
            <person name="Finn R."/>
            <person name="Kale V."/>
            <person name="Holt S."/>
            <person name="Cochrane G."/>
            <person name="Meng A."/>
            <person name="Brown T."/>
            <person name="Cohen L."/>
        </authorList>
    </citation>
    <scope>NUCLEOTIDE SEQUENCE</scope>
    <source>
        <strain evidence="3">CCMP127</strain>
    </source>
</reference>
<keyword evidence="2" id="KW-1133">Transmembrane helix</keyword>
<evidence type="ECO:0000256" key="2">
    <source>
        <dbReference type="SAM" id="Phobius"/>
    </source>
</evidence>
<organism evidence="3">
    <name type="scientific">Amphora coffeiformis</name>
    <dbReference type="NCBI Taxonomy" id="265554"/>
    <lineage>
        <taxon>Eukaryota</taxon>
        <taxon>Sar</taxon>
        <taxon>Stramenopiles</taxon>
        <taxon>Ochrophyta</taxon>
        <taxon>Bacillariophyta</taxon>
        <taxon>Bacillariophyceae</taxon>
        <taxon>Bacillariophycidae</taxon>
        <taxon>Thalassiophysales</taxon>
        <taxon>Catenulaceae</taxon>
        <taxon>Amphora</taxon>
    </lineage>
</organism>
<feature type="region of interest" description="Disordered" evidence="1">
    <location>
        <begin position="289"/>
        <end position="369"/>
    </location>
</feature>
<feature type="region of interest" description="Disordered" evidence="1">
    <location>
        <begin position="225"/>
        <end position="248"/>
    </location>
</feature>